<dbReference type="SUPFAM" id="SSF82714">
    <property type="entry name" value="Multidrug efflux transporter AcrB TolC docking domain, DN and DC subdomains"/>
    <property type="match status" value="2"/>
</dbReference>
<evidence type="ECO:0000256" key="1">
    <source>
        <dbReference type="SAM" id="Phobius"/>
    </source>
</evidence>
<dbReference type="Gene3D" id="3.30.70.1430">
    <property type="entry name" value="Multidrug efflux transporter AcrB pore domain"/>
    <property type="match status" value="2"/>
</dbReference>
<dbReference type="SUPFAM" id="SSF82866">
    <property type="entry name" value="Multidrug efflux transporter AcrB transmembrane domain"/>
    <property type="match status" value="2"/>
</dbReference>
<keyword evidence="3" id="KW-1185">Reference proteome</keyword>
<dbReference type="Gene3D" id="1.20.1640.10">
    <property type="entry name" value="Multidrug efflux transporter AcrB transmembrane domain"/>
    <property type="match status" value="2"/>
</dbReference>
<proteinExistence type="predicted"/>
<dbReference type="Gene3D" id="3.30.2090.10">
    <property type="entry name" value="Multidrug efflux transporter AcrB TolC docking domain, DN and DC subdomains"/>
    <property type="match status" value="2"/>
</dbReference>
<dbReference type="PANTHER" id="PTHR32063:SF18">
    <property type="entry name" value="CATION EFFLUX SYSTEM PROTEIN"/>
    <property type="match status" value="1"/>
</dbReference>
<dbReference type="Proteomes" id="UP001258994">
    <property type="component" value="Chromosome"/>
</dbReference>
<dbReference type="RefSeq" id="WP_348393251.1">
    <property type="nucleotide sequence ID" value="NZ_CP134145.1"/>
</dbReference>
<dbReference type="Gene3D" id="3.30.70.1320">
    <property type="entry name" value="Multidrug efflux transporter AcrB pore domain like"/>
    <property type="match status" value="1"/>
</dbReference>
<organism evidence="2 3">
    <name type="scientific">Thalassotalea psychrophila</name>
    <dbReference type="NCBI Taxonomy" id="3065647"/>
    <lineage>
        <taxon>Bacteria</taxon>
        <taxon>Pseudomonadati</taxon>
        <taxon>Pseudomonadota</taxon>
        <taxon>Gammaproteobacteria</taxon>
        <taxon>Alteromonadales</taxon>
        <taxon>Colwelliaceae</taxon>
        <taxon>Thalassotalea</taxon>
    </lineage>
</organism>
<sequence length="1044" mass="115431">MTTTNLQQTKTGGGIAGFSMKNSLVSWMITIILLFGGILHFFELGQLEDPNFTIKNSVIVTLYPGASAQQVEEEVTHVLESALQNMKQVDYIASWSSNGLSQIDFRIPKTVTPENVQQVWDDMRRKISDVQHLLPKGASTPMINDDFGDVYGMMLQIKGDGHNLAKVKEYADYLKREILIVDGVGKVAISGDAQEQIFIEIDRAKVANQGITTNTISLALANQNVVSNAGDIHMGEEVVRFSPTGEYQTIDDLKNTVLSPIGSSNLVYLSDVANVYKGFKDKPTKVISLNGQQAISFGISFAPGVNVVTIGKRVQERLTELEEMRPIGIDYEFVYNQPAQVDKSVKGFLGNLLEACVIIFFVLLFTMGRKAGLLISFILVVTISGTFILMEMKGIQLQRISLGALIIALGMLIDNAIVIVEGLIIGMEKGNSKWDSMIAIVKQTQYPLLIATVIAVLAFAPIGLSPDSTGEIVGSLFWVLNFSLFLSWVTAVTITPFFCDLLYKDGEFDGHGEQEHDPYGGIVFRSFKSMLNVCMRFPWIFTIVMILALVIAGKSFKLVKPEFFPASTVKQFQIDVWDGYGTDIRTMEDKVKAIENYLLEIEKVTQATSAVGGGHVRFMLSYAPEKHFDNYANILVMVETPDDVVPTIAKIKQEAVDKFPELTLNLKRFSVGPQPKGAVEVRLTGADPLVLRQLSEKAKTIMRATPGTEAVRDDWMARSKVIRPLYNEINGRRLGISKKQLDEAIRQNFSGRTIGLYKEGTKMMPVVSRPPENERLSLENLGQLNIFSAAKQDYVQISQVVDGFDITFEDAYILRRDRMRTITAMADYDVTKNITAATVRNAMLADFEQFETELPVGYSMAWGGKHEKSSDAKKNVLATIPAGYLAMFLLTVLLFNSLKKGLVIWFVVPLSIIGVVGGLLLFDMPFTFMALLGALSLTGMMCRNGIVLIDQISIYQGKGAEDYKAIFDGAVSRVRPVSLTAIAAILGMIPLLQDAFFKAMAASMMVGLAVATFLILFAVPVFYMLMYRIKYRPLADIEAEGSLE</sequence>
<dbReference type="SUPFAM" id="SSF82693">
    <property type="entry name" value="Multidrug efflux transporter AcrB pore domain, PN1, PN2, PC1 and PC2 subdomains"/>
    <property type="match status" value="2"/>
</dbReference>
<keyword evidence="1" id="KW-1133">Transmembrane helix</keyword>
<feature type="transmembrane region" description="Helical" evidence="1">
    <location>
        <begin position="446"/>
        <end position="464"/>
    </location>
</feature>
<protein>
    <submittedName>
        <fullName evidence="2">Efflux RND transporter permease subunit</fullName>
    </submittedName>
</protein>
<accession>A0ABY9TZ26</accession>
<name>A0ABY9TZ26_9GAMM</name>
<feature type="transmembrane region" description="Helical" evidence="1">
    <location>
        <begin position="402"/>
        <end position="425"/>
    </location>
</feature>
<dbReference type="InterPro" id="IPR001036">
    <property type="entry name" value="Acrflvin-R"/>
</dbReference>
<feature type="transmembrane region" description="Helical" evidence="1">
    <location>
        <begin position="999"/>
        <end position="1025"/>
    </location>
</feature>
<evidence type="ECO:0000313" key="2">
    <source>
        <dbReference type="EMBL" id="WNC74144.1"/>
    </source>
</evidence>
<feature type="transmembrane region" description="Helical" evidence="1">
    <location>
        <begin position="24"/>
        <end position="42"/>
    </location>
</feature>
<dbReference type="PANTHER" id="PTHR32063">
    <property type="match status" value="1"/>
</dbReference>
<feature type="transmembrane region" description="Helical" evidence="1">
    <location>
        <begin position="876"/>
        <end position="895"/>
    </location>
</feature>
<reference evidence="3" key="1">
    <citation type="submission" date="2023-09" db="EMBL/GenBank/DDBJ databases">
        <authorList>
            <person name="Li S."/>
            <person name="Li X."/>
            <person name="Zhang C."/>
            <person name="Zhao Z."/>
        </authorList>
    </citation>
    <scope>NUCLEOTIDE SEQUENCE [LARGE SCALE GENOMIC DNA]</scope>
    <source>
        <strain evidence="3">SQ149</strain>
    </source>
</reference>
<feature type="transmembrane region" description="Helical" evidence="1">
    <location>
        <begin position="348"/>
        <end position="365"/>
    </location>
</feature>
<dbReference type="EMBL" id="CP134145">
    <property type="protein sequence ID" value="WNC74144.1"/>
    <property type="molecule type" value="Genomic_DNA"/>
</dbReference>
<evidence type="ECO:0000313" key="3">
    <source>
        <dbReference type="Proteomes" id="UP001258994"/>
    </source>
</evidence>
<keyword evidence="1" id="KW-0472">Membrane</keyword>
<feature type="transmembrane region" description="Helical" evidence="1">
    <location>
        <begin position="928"/>
        <end position="949"/>
    </location>
</feature>
<gene>
    <name evidence="2" type="ORF">RGQ13_09180</name>
</gene>
<keyword evidence="1" id="KW-0812">Transmembrane</keyword>
<feature type="transmembrane region" description="Helical" evidence="1">
    <location>
        <begin position="902"/>
        <end position="922"/>
    </location>
</feature>
<feature type="transmembrane region" description="Helical" evidence="1">
    <location>
        <begin position="372"/>
        <end position="390"/>
    </location>
</feature>
<dbReference type="Gene3D" id="3.30.70.1440">
    <property type="entry name" value="Multidrug efflux transporter AcrB pore domain"/>
    <property type="match status" value="1"/>
</dbReference>
<dbReference type="Pfam" id="PF00873">
    <property type="entry name" value="ACR_tran"/>
    <property type="match status" value="1"/>
</dbReference>
<feature type="transmembrane region" description="Helical" evidence="1">
    <location>
        <begin position="476"/>
        <end position="499"/>
    </location>
</feature>
<dbReference type="InterPro" id="IPR027463">
    <property type="entry name" value="AcrB_DN_DC_subdom"/>
</dbReference>
<feature type="transmembrane region" description="Helical" evidence="1">
    <location>
        <begin position="974"/>
        <end position="993"/>
    </location>
</feature>
<feature type="transmembrane region" description="Helical" evidence="1">
    <location>
        <begin position="533"/>
        <end position="553"/>
    </location>
</feature>
<dbReference type="PRINTS" id="PR00702">
    <property type="entry name" value="ACRIFLAVINRP"/>
</dbReference>